<evidence type="ECO:0000313" key="3">
    <source>
        <dbReference type="RefSeq" id="XP_026758025.2"/>
    </source>
</evidence>
<dbReference type="RefSeq" id="XP_026758025.2">
    <property type="nucleotide sequence ID" value="XM_026902224.3"/>
</dbReference>
<dbReference type="InParanoid" id="A0A6J1WYA1"/>
<dbReference type="Proteomes" id="UP001652740">
    <property type="component" value="Unplaced"/>
</dbReference>
<dbReference type="SUPFAM" id="SSF81383">
    <property type="entry name" value="F-box domain"/>
    <property type="match status" value="1"/>
</dbReference>
<sequence>MDFPVEESTTQKIPILLEKTIERVIARTQPNDLLQKDVFFILIITLMVENGFTPISDEFKCMDIKSYLDIFSGQEAKFVLMGFQDISVKLIMSPLGAMVLLNIVISELNLDTYSICLPVSRYVVSLHASTIPLMFRDLRHLAFTFKNKMVVPVKSRILSHSGYPSASLIGLPEEVFHRILLYLPVSDVINVSKTCNRLQMLIANESLWHDLFRRDFQELQTDRSDWRNLYRETFITRSDDNLRHIRQNYINNYTNFPFNIDNFIWDVI</sequence>
<dbReference type="PROSITE" id="PS50181">
    <property type="entry name" value="FBOX"/>
    <property type="match status" value="1"/>
</dbReference>
<dbReference type="Gene3D" id="1.20.1280.50">
    <property type="match status" value="1"/>
</dbReference>
<proteinExistence type="predicted"/>
<dbReference type="InterPro" id="IPR047118">
    <property type="entry name" value="Fbxo7"/>
</dbReference>
<reference evidence="3" key="1">
    <citation type="submission" date="2025-08" db="UniProtKB">
        <authorList>
            <consortium name="RefSeq"/>
        </authorList>
    </citation>
    <scope>IDENTIFICATION</scope>
    <source>
        <tissue evidence="3">Whole larvae</tissue>
    </source>
</reference>
<dbReference type="PANTHER" id="PTHR15537">
    <property type="entry name" value="F-BOX ONLY PROTEIN 7"/>
    <property type="match status" value="1"/>
</dbReference>
<accession>A0A6J1WYA1</accession>
<protein>
    <submittedName>
        <fullName evidence="3">Uncharacterized protein LOC113517527</fullName>
    </submittedName>
</protein>
<dbReference type="GO" id="GO:0019901">
    <property type="term" value="F:protein kinase binding"/>
    <property type="evidence" value="ECO:0007669"/>
    <property type="project" value="InterPro"/>
</dbReference>
<dbReference type="GeneID" id="113517527"/>
<gene>
    <name evidence="3" type="primary">LOC113517527</name>
</gene>
<evidence type="ECO:0000313" key="2">
    <source>
        <dbReference type="Proteomes" id="UP001652740"/>
    </source>
</evidence>
<dbReference type="Pfam" id="PF12937">
    <property type="entry name" value="F-box-like"/>
    <property type="match status" value="1"/>
</dbReference>
<dbReference type="GO" id="GO:1903599">
    <property type="term" value="P:positive regulation of autophagy of mitochondrion"/>
    <property type="evidence" value="ECO:0007669"/>
    <property type="project" value="TreeGrafter"/>
</dbReference>
<dbReference type="SMART" id="SM00256">
    <property type="entry name" value="FBOX"/>
    <property type="match status" value="1"/>
</dbReference>
<dbReference type="AlphaFoldDB" id="A0A6J1WYA1"/>
<organism evidence="2 3">
    <name type="scientific">Galleria mellonella</name>
    <name type="common">Greater wax moth</name>
    <dbReference type="NCBI Taxonomy" id="7137"/>
    <lineage>
        <taxon>Eukaryota</taxon>
        <taxon>Metazoa</taxon>
        <taxon>Ecdysozoa</taxon>
        <taxon>Arthropoda</taxon>
        <taxon>Hexapoda</taxon>
        <taxon>Insecta</taxon>
        <taxon>Pterygota</taxon>
        <taxon>Neoptera</taxon>
        <taxon>Endopterygota</taxon>
        <taxon>Lepidoptera</taxon>
        <taxon>Glossata</taxon>
        <taxon>Ditrysia</taxon>
        <taxon>Pyraloidea</taxon>
        <taxon>Pyralidae</taxon>
        <taxon>Galleriinae</taxon>
        <taxon>Galleria</taxon>
    </lineage>
</organism>
<feature type="domain" description="F-box" evidence="1">
    <location>
        <begin position="165"/>
        <end position="211"/>
    </location>
</feature>
<dbReference type="InterPro" id="IPR001810">
    <property type="entry name" value="F-box_dom"/>
</dbReference>
<name>A0A6J1WYA1_GALME</name>
<dbReference type="Gene3D" id="3.40.1000.30">
    <property type="match status" value="1"/>
</dbReference>
<dbReference type="PANTHER" id="PTHR15537:SF2">
    <property type="entry name" value="F-BOX ONLY PROTEIN 7"/>
    <property type="match status" value="1"/>
</dbReference>
<dbReference type="KEGG" id="gmw:113517527"/>
<evidence type="ECO:0000259" key="1">
    <source>
        <dbReference type="PROSITE" id="PS50181"/>
    </source>
</evidence>
<keyword evidence="2" id="KW-1185">Reference proteome</keyword>
<dbReference type="InterPro" id="IPR036047">
    <property type="entry name" value="F-box-like_dom_sf"/>
</dbReference>